<evidence type="ECO:0000259" key="5">
    <source>
        <dbReference type="Pfam" id="PF20990"/>
    </source>
</evidence>
<feature type="chain" id="PRO_5013668528" description="DUF2207 domain-containing protein" evidence="3">
    <location>
        <begin position="21"/>
        <end position="576"/>
    </location>
</feature>
<dbReference type="InterPro" id="IPR048389">
    <property type="entry name" value="YciQ-like_C"/>
</dbReference>
<protein>
    <recommendedName>
        <fullName evidence="8">DUF2207 domain-containing protein</fullName>
    </recommendedName>
</protein>
<gene>
    <name evidence="6" type="ORF">COV24_00135</name>
</gene>
<organism evidence="6 7">
    <name type="scientific">candidate division WWE3 bacterium CG10_big_fil_rev_8_21_14_0_10_32_10</name>
    <dbReference type="NCBI Taxonomy" id="1975090"/>
    <lineage>
        <taxon>Bacteria</taxon>
        <taxon>Katanobacteria</taxon>
    </lineage>
</organism>
<feature type="region of interest" description="Disordered" evidence="1">
    <location>
        <begin position="557"/>
        <end position="576"/>
    </location>
</feature>
<reference evidence="6 7" key="1">
    <citation type="submission" date="2017-09" db="EMBL/GenBank/DDBJ databases">
        <title>Depth-based differentiation of microbial function through sediment-hosted aquifers and enrichment of novel symbionts in the deep terrestrial subsurface.</title>
        <authorList>
            <person name="Probst A.J."/>
            <person name="Ladd B."/>
            <person name="Jarett J.K."/>
            <person name="Geller-Mcgrath D.E."/>
            <person name="Sieber C.M."/>
            <person name="Emerson J.B."/>
            <person name="Anantharaman K."/>
            <person name="Thomas B.C."/>
            <person name="Malmstrom R."/>
            <person name="Stieglmeier M."/>
            <person name="Klingl A."/>
            <person name="Woyke T."/>
            <person name="Ryan C.M."/>
            <person name="Banfield J.F."/>
        </authorList>
    </citation>
    <scope>NUCLEOTIDE SEQUENCE [LARGE SCALE GENOMIC DNA]</scope>
    <source>
        <strain evidence="6">CG10_big_fil_rev_8_21_14_0_10_32_10</strain>
    </source>
</reference>
<keyword evidence="2" id="KW-0812">Transmembrane</keyword>
<keyword evidence="2" id="KW-1133">Transmembrane helix</keyword>
<evidence type="ECO:0000313" key="7">
    <source>
        <dbReference type="Proteomes" id="UP000230214"/>
    </source>
</evidence>
<evidence type="ECO:0000259" key="4">
    <source>
        <dbReference type="Pfam" id="PF09972"/>
    </source>
</evidence>
<evidence type="ECO:0000256" key="1">
    <source>
        <dbReference type="SAM" id="MobiDB-lite"/>
    </source>
</evidence>
<keyword evidence="3" id="KW-0732">Signal</keyword>
<sequence length="576" mass="65013">MKKILFTLILFLIYPCNIRAQTDYVEQINSYDNLIKINTDGSLTVTETIDVNANGNLIKRGIYRDFPTQYKTKEGLNKNTTFEVFEVLKNGQREPYHIQNMSNGKRLYIGDNNVYLNPGRYTYTIMYKTNYQISFLQNTDELYYNAIGTGWDFNINKGGAIVELPKGITQNQISYTAYTGTQGSTEKNYTANVKSVENNTNVEFLLTKPLLVGEGLTVVVGFPKGYVQGPTQIQEITRFVLQNIITILGVILIFIIFSYYIIIWLKYGRDKNTYPSIEDFDLPKKISPAALRYVYKMSFDNKAVTAAILNAAIKGYIKIEEKDKKFTIKLVNKDVELFEEEKLLLNNFIQENEDQFTFSNTKHVKIRTAILDFAKSIKKTYLNTYFVNNLKYLAFPTILIIAYIGLSLFMNSFRQSDDAIFLLVVFFLVLITIPFIFALRARTEKGSELFGKIKGLKKYLTATEERRYESNLHKEIPFSLKVYETYMPYAVALDVEPIWSKRLKQSVDKAEISENELRNTSWYTGTRAFTSASFASGLSSSINSSIASSSIAPGSSSGFSGGSSGGGGGGGGGGGW</sequence>
<dbReference type="Pfam" id="PF09972">
    <property type="entry name" value="DUF2207"/>
    <property type="match status" value="1"/>
</dbReference>
<feature type="compositionally biased region" description="Gly residues" evidence="1">
    <location>
        <begin position="559"/>
        <end position="576"/>
    </location>
</feature>
<dbReference type="InterPro" id="IPR018702">
    <property type="entry name" value="DUF2207"/>
</dbReference>
<dbReference type="Pfam" id="PF20990">
    <property type="entry name" value="DUF2207_C"/>
    <property type="match status" value="1"/>
</dbReference>
<feature type="transmembrane region" description="Helical" evidence="2">
    <location>
        <begin position="244"/>
        <end position="265"/>
    </location>
</feature>
<comment type="caution">
    <text evidence="6">The sequence shown here is derived from an EMBL/GenBank/DDBJ whole genome shotgun (WGS) entry which is preliminary data.</text>
</comment>
<feature type="domain" description="DUF2207" evidence="4">
    <location>
        <begin position="28"/>
        <end position="220"/>
    </location>
</feature>
<dbReference type="Proteomes" id="UP000230214">
    <property type="component" value="Unassembled WGS sequence"/>
</dbReference>
<feature type="domain" description="Predicted membrane protein YciQ-like C-terminal" evidence="5">
    <location>
        <begin position="280"/>
        <end position="503"/>
    </location>
</feature>
<evidence type="ECO:0000256" key="2">
    <source>
        <dbReference type="SAM" id="Phobius"/>
    </source>
</evidence>
<evidence type="ECO:0000256" key="3">
    <source>
        <dbReference type="SAM" id="SignalP"/>
    </source>
</evidence>
<name>A0A2H0RBK5_UNCKA</name>
<dbReference type="EMBL" id="PCXU01000002">
    <property type="protein sequence ID" value="PIR43922.1"/>
    <property type="molecule type" value="Genomic_DNA"/>
</dbReference>
<keyword evidence="2" id="KW-0472">Membrane</keyword>
<evidence type="ECO:0000313" key="6">
    <source>
        <dbReference type="EMBL" id="PIR43922.1"/>
    </source>
</evidence>
<feature type="transmembrane region" description="Helical" evidence="2">
    <location>
        <begin position="392"/>
        <end position="413"/>
    </location>
</feature>
<proteinExistence type="predicted"/>
<dbReference type="AlphaFoldDB" id="A0A2H0RBK5"/>
<accession>A0A2H0RBK5</accession>
<evidence type="ECO:0008006" key="8">
    <source>
        <dbReference type="Google" id="ProtNLM"/>
    </source>
</evidence>
<feature type="transmembrane region" description="Helical" evidence="2">
    <location>
        <begin position="419"/>
        <end position="439"/>
    </location>
</feature>
<feature type="signal peptide" evidence="3">
    <location>
        <begin position="1"/>
        <end position="20"/>
    </location>
</feature>